<gene>
    <name evidence="1" type="ORF">G5C65_21480</name>
</gene>
<proteinExistence type="predicted"/>
<protein>
    <submittedName>
        <fullName evidence="1">Uncharacterized protein</fullName>
    </submittedName>
</protein>
<reference evidence="1 2" key="1">
    <citation type="submission" date="2020-02" db="EMBL/GenBank/DDBJ databases">
        <title>Whole-genome analyses of novel actinobacteria.</title>
        <authorList>
            <person name="Sahin N."/>
            <person name="Tatar D."/>
        </authorList>
    </citation>
    <scope>NUCLEOTIDE SEQUENCE [LARGE SCALE GENOMIC DNA]</scope>
    <source>
        <strain evidence="1 2">SB3404</strain>
    </source>
</reference>
<dbReference type="EMBL" id="JAAKZZ010000241">
    <property type="protein sequence ID" value="NGO70881.1"/>
    <property type="molecule type" value="Genomic_DNA"/>
</dbReference>
<keyword evidence="2" id="KW-1185">Reference proteome</keyword>
<name>A0A6G4X2J1_9ACTN</name>
<dbReference type="Proteomes" id="UP000477722">
    <property type="component" value="Unassembled WGS sequence"/>
</dbReference>
<dbReference type="AlphaFoldDB" id="A0A6G4X2J1"/>
<dbReference type="RefSeq" id="WP_165300533.1">
    <property type="nucleotide sequence ID" value="NZ_JAAKZZ010000241.1"/>
</dbReference>
<evidence type="ECO:0000313" key="2">
    <source>
        <dbReference type="Proteomes" id="UP000477722"/>
    </source>
</evidence>
<evidence type="ECO:0000313" key="1">
    <source>
        <dbReference type="EMBL" id="NGO70881.1"/>
    </source>
</evidence>
<sequence length="126" mass="13812">MPEHSVTLVFDNFPALPEEELERLLAPLAENPPEGCTYELRYGDHMVTGIREADSRFAAVAEVAAEVKSRCGLAFNGAGIEKPDEWLGEDHGQQVSAHLVLAAVHRAKHCGVSPEELVRLIQAVRE</sequence>
<organism evidence="1 2">
    <name type="scientific">Streptomyces boncukensis</name>
    <dbReference type="NCBI Taxonomy" id="2711219"/>
    <lineage>
        <taxon>Bacteria</taxon>
        <taxon>Bacillati</taxon>
        <taxon>Actinomycetota</taxon>
        <taxon>Actinomycetes</taxon>
        <taxon>Kitasatosporales</taxon>
        <taxon>Streptomycetaceae</taxon>
        <taxon>Streptomyces</taxon>
    </lineage>
</organism>
<accession>A0A6G4X2J1</accession>
<comment type="caution">
    <text evidence="1">The sequence shown here is derived from an EMBL/GenBank/DDBJ whole genome shotgun (WGS) entry which is preliminary data.</text>
</comment>